<feature type="transmembrane region" description="Helical" evidence="1">
    <location>
        <begin position="254"/>
        <end position="273"/>
    </location>
</feature>
<dbReference type="STRING" id="1314776.A0A166E408"/>
<evidence type="ECO:0000256" key="1">
    <source>
        <dbReference type="SAM" id="Phobius"/>
    </source>
</evidence>
<keyword evidence="1" id="KW-0812">Transmembrane</keyword>
<evidence type="ECO:0000313" key="3">
    <source>
        <dbReference type="Proteomes" id="UP000076798"/>
    </source>
</evidence>
<evidence type="ECO:0000313" key="2">
    <source>
        <dbReference type="EMBL" id="KZT39186.1"/>
    </source>
</evidence>
<feature type="transmembrane region" description="Helical" evidence="1">
    <location>
        <begin position="226"/>
        <end position="248"/>
    </location>
</feature>
<evidence type="ECO:0008006" key="4">
    <source>
        <dbReference type="Google" id="ProtNLM"/>
    </source>
</evidence>
<protein>
    <recommendedName>
        <fullName evidence="4">G-protein coupled receptors family 1 profile domain-containing protein</fullName>
    </recommendedName>
</protein>
<feature type="transmembrane region" description="Helical" evidence="1">
    <location>
        <begin position="57"/>
        <end position="76"/>
    </location>
</feature>
<organism evidence="2 3">
    <name type="scientific">Sistotremastrum suecicum HHB10207 ss-3</name>
    <dbReference type="NCBI Taxonomy" id="1314776"/>
    <lineage>
        <taxon>Eukaryota</taxon>
        <taxon>Fungi</taxon>
        <taxon>Dikarya</taxon>
        <taxon>Basidiomycota</taxon>
        <taxon>Agaricomycotina</taxon>
        <taxon>Agaricomycetes</taxon>
        <taxon>Sistotremastrales</taxon>
        <taxon>Sistotremastraceae</taxon>
        <taxon>Sistotremastrum</taxon>
    </lineage>
</organism>
<reference evidence="2 3" key="1">
    <citation type="journal article" date="2016" name="Mol. Biol. Evol.">
        <title>Comparative Genomics of Early-Diverging Mushroom-Forming Fungi Provides Insights into the Origins of Lignocellulose Decay Capabilities.</title>
        <authorList>
            <person name="Nagy L.G."/>
            <person name="Riley R."/>
            <person name="Tritt A."/>
            <person name="Adam C."/>
            <person name="Daum C."/>
            <person name="Floudas D."/>
            <person name="Sun H."/>
            <person name="Yadav J.S."/>
            <person name="Pangilinan J."/>
            <person name="Larsson K.H."/>
            <person name="Matsuura K."/>
            <person name="Barry K."/>
            <person name="Labutti K."/>
            <person name="Kuo R."/>
            <person name="Ohm R.A."/>
            <person name="Bhattacharya S.S."/>
            <person name="Shirouzu T."/>
            <person name="Yoshinaga Y."/>
            <person name="Martin F.M."/>
            <person name="Grigoriev I.V."/>
            <person name="Hibbett D.S."/>
        </authorList>
    </citation>
    <scope>NUCLEOTIDE SEQUENCE [LARGE SCALE GENOMIC DNA]</scope>
    <source>
        <strain evidence="2 3">HHB10207 ss-3</strain>
    </source>
</reference>
<dbReference type="Proteomes" id="UP000076798">
    <property type="component" value="Unassembled WGS sequence"/>
</dbReference>
<accession>A0A166E408</accession>
<keyword evidence="1" id="KW-0472">Membrane</keyword>
<dbReference type="AlphaFoldDB" id="A0A166E408"/>
<dbReference type="EMBL" id="KV428050">
    <property type="protein sequence ID" value="KZT39186.1"/>
    <property type="molecule type" value="Genomic_DNA"/>
</dbReference>
<feature type="transmembrane region" description="Helical" evidence="1">
    <location>
        <begin position="96"/>
        <end position="114"/>
    </location>
</feature>
<feature type="transmembrane region" description="Helical" evidence="1">
    <location>
        <begin position="179"/>
        <end position="205"/>
    </location>
</feature>
<keyword evidence="1" id="KW-1133">Transmembrane helix</keyword>
<feature type="transmembrane region" description="Helical" evidence="1">
    <location>
        <begin position="135"/>
        <end position="159"/>
    </location>
</feature>
<feature type="transmembrane region" description="Helical" evidence="1">
    <location>
        <begin position="25"/>
        <end position="45"/>
    </location>
</feature>
<name>A0A166E408_9AGAM</name>
<proteinExistence type="predicted"/>
<keyword evidence="3" id="KW-1185">Reference proteome</keyword>
<dbReference type="OrthoDB" id="3046318at2759"/>
<gene>
    <name evidence="2" type="ORF">SISSUDRAFT_666559</name>
</gene>
<sequence>MSDPGSDPSYPFGFDLGPHPRTLQLIWFSFLIVGQAGLALFLLTLFFSKSLAPRLPVFYNFVLLSFFGTPVYLILFYTGEFMNTRPPYAQCLVQAVMKHGIDPAFILSSLLLVIETWKSLVRGPRERTHSPSRGWIMLALPYLNFLLFAIPAALIGLYFPDEVSHGGHSFFCTIVNDTFGAILSLEVALIAIGTLICQVAIWTVLWKRRKVTRTMGVPSSLDTSQIVRISFFNVWETIGLLLNSGAIVNTLGNTLIASTFLAIIPLSVFLVFASQKDILRIWFPFFFRLPDYRLSRKPVINVVPDGSSTDELPKSLDMATEISFDVSTNSNQTSTVVDRLEDGGVGSSRKYIL</sequence>